<dbReference type="OrthoDB" id="162317at2"/>
<dbReference type="eggNOG" id="COG5662">
    <property type="taxonomic scope" value="Bacteria"/>
</dbReference>
<organism evidence="2 3">
    <name type="scientific">Chloroflexus aggregans (strain MD-66 / DSM 9485)</name>
    <dbReference type="NCBI Taxonomy" id="326427"/>
    <lineage>
        <taxon>Bacteria</taxon>
        <taxon>Bacillati</taxon>
        <taxon>Chloroflexota</taxon>
        <taxon>Chloroflexia</taxon>
        <taxon>Chloroflexales</taxon>
        <taxon>Chloroflexineae</taxon>
        <taxon>Chloroflexaceae</taxon>
        <taxon>Chloroflexus</taxon>
    </lineage>
</organism>
<gene>
    <name evidence="2" type="ordered locus">Cagg_3144</name>
</gene>
<evidence type="ECO:0000256" key="1">
    <source>
        <dbReference type="SAM" id="Phobius"/>
    </source>
</evidence>
<name>B8G7G7_CHLAD</name>
<dbReference type="KEGG" id="cag:Cagg_3144"/>
<reference evidence="2" key="1">
    <citation type="submission" date="2008-12" db="EMBL/GenBank/DDBJ databases">
        <title>Complete sequence of Chloroflexus aggregans DSM 9485.</title>
        <authorList>
            <consortium name="US DOE Joint Genome Institute"/>
            <person name="Lucas S."/>
            <person name="Copeland A."/>
            <person name="Lapidus A."/>
            <person name="Glavina del Rio T."/>
            <person name="Dalin E."/>
            <person name="Tice H."/>
            <person name="Pitluck S."/>
            <person name="Foster B."/>
            <person name="Larimer F."/>
            <person name="Land M."/>
            <person name="Hauser L."/>
            <person name="Kyrpides N."/>
            <person name="Mikhailova N."/>
            <person name="Bryant D."/>
            <person name="Richardson P."/>
        </authorList>
    </citation>
    <scope>NUCLEOTIDE SEQUENCE</scope>
    <source>
        <strain evidence="2">DSM 9485</strain>
    </source>
</reference>
<keyword evidence="1 2" id="KW-0812">Transmembrane</keyword>
<keyword evidence="1" id="KW-0472">Membrane</keyword>
<evidence type="ECO:0000313" key="2">
    <source>
        <dbReference type="EMBL" id="ACL26002.1"/>
    </source>
</evidence>
<proteinExistence type="predicted"/>
<protein>
    <submittedName>
        <fullName evidence="2">Transmembrane anti-sigma factor</fullName>
    </submittedName>
</protein>
<feature type="transmembrane region" description="Helical" evidence="1">
    <location>
        <begin position="55"/>
        <end position="80"/>
    </location>
</feature>
<dbReference type="HOGENOM" id="CLU_1728091_0_0_0"/>
<dbReference type="AlphaFoldDB" id="B8G7G7"/>
<dbReference type="Proteomes" id="UP000002508">
    <property type="component" value="Chromosome"/>
</dbReference>
<keyword evidence="3" id="KW-1185">Reference proteome</keyword>
<dbReference type="EMBL" id="CP001337">
    <property type="protein sequence ID" value="ACL26002.1"/>
    <property type="molecule type" value="Genomic_DNA"/>
</dbReference>
<dbReference type="STRING" id="326427.Cagg_3144"/>
<keyword evidence="1" id="KW-1133">Transmembrane helix</keyword>
<accession>B8G7G7</accession>
<evidence type="ECO:0000313" key="3">
    <source>
        <dbReference type="Proteomes" id="UP000002508"/>
    </source>
</evidence>
<sequence length="151" mass="17222">MSTPLPTPPEELLDAALRHELRWEAPPELTNRLLQLVPGATVPSTPDAPLPRWRLYLALGLIVITSLFSIVGPAYFYQVLWLQLGIDMILTQLEAWPDRFLQMLYTMVPFAREVISIAALIRDQLHWILLAVILWILLDAAQSEHQLAHNQ</sequence>
<dbReference type="RefSeq" id="WP_015941850.1">
    <property type="nucleotide sequence ID" value="NC_011831.1"/>
</dbReference>